<dbReference type="OrthoDB" id="9874040at2"/>
<dbReference type="RefSeq" id="WP_085515621.1">
    <property type="nucleotide sequence ID" value="NZ_FXAW01000001.1"/>
</dbReference>
<reference evidence="2" key="1">
    <citation type="submission" date="2017-04" db="EMBL/GenBank/DDBJ databases">
        <authorList>
            <person name="Varghese N."/>
            <person name="Submissions S."/>
        </authorList>
    </citation>
    <scope>NUCLEOTIDE SEQUENCE [LARGE SCALE GENOMIC DNA]</scope>
    <source>
        <strain evidence="2">DSM 4125</strain>
    </source>
</reference>
<gene>
    <name evidence="1" type="ORF">SAMN05661096_00628</name>
</gene>
<accession>A0A1X7IHH8</accession>
<dbReference type="AlphaFoldDB" id="A0A1X7IHH8"/>
<protein>
    <submittedName>
        <fullName evidence="1">Uncharacterized protein</fullName>
    </submittedName>
</protein>
<organism evidence="1 2">
    <name type="scientific">Marivirga sericea</name>
    <dbReference type="NCBI Taxonomy" id="1028"/>
    <lineage>
        <taxon>Bacteria</taxon>
        <taxon>Pseudomonadati</taxon>
        <taxon>Bacteroidota</taxon>
        <taxon>Cytophagia</taxon>
        <taxon>Cytophagales</taxon>
        <taxon>Marivirgaceae</taxon>
        <taxon>Marivirga</taxon>
    </lineage>
</organism>
<evidence type="ECO:0000313" key="2">
    <source>
        <dbReference type="Proteomes" id="UP000193804"/>
    </source>
</evidence>
<sequence length="71" mass="8324">MKKDDPFLDYADEWKNQASFGSISIITYEEPYLPDYANRIKHEIDIKCHGLNKEEFDLWLSTKKGTKTAII</sequence>
<evidence type="ECO:0000313" key="1">
    <source>
        <dbReference type="EMBL" id="SMG13767.1"/>
    </source>
</evidence>
<keyword evidence="2" id="KW-1185">Reference proteome</keyword>
<dbReference type="EMBL" id="FXAW01000001">
    <property type="protein sequence ID" value="SMG13767.1"/>
    <property type="molecule type" value="Genomic_DNA"/>
</dbReference>
<dbReference type="Proteomes" id="UP000193804">
    <property type="component" value="Unassembled WGS sequence"/>
</dbReference>
<name>A0A1X7IHH8_9BACT</name>
<proteinExistence type="predicted"/>